<evidence type="ECO:0000313" key="3">
    <source>
        <dbReference type="Proteomes" id="UP000887226"/>
    </source>
</evidence>
<dbReference type="Gene3D" id="1.20.1440.170">
    <property type="entry name" value="Translation machinery-associated protein 16-like"/>
    <property type="match status" value="1"/>
</dbReference>
<dbReference type="Pfam" id="PF11176">
    <property type="entry name" value="Tma16"/>
    <property type="match status" value="1"/>
</dbReference>
<protein>
    <submittedName>
        <fullName evidence="2">Translation machinery-associated protein 16</fullName>
    </submittedName>
</protein>
<dbReference type="GO" id="GO:0005634">
    <property type="term" value="C:nucleus"/>
    <property type="evidence" value="ECO:0007669"/>
    <property type="project" value="TreeGrafter"/>
</dbReference>
<dbReference type="AlphaFoldDB" id="A0A9P7Z8S6"/>
<keyword evidence="3" id="KW-1185">Reference proteome</keyword>
<dbReference type="InterPro" id="IPR038356">
    <property type="entry name" value="Tma16_sf"/>
</dbReference>
<comment type="caution">
    <text evidence="2">The sequence shown here is derived from an EMBL/GenBank/DDBJ whole genome shotgun (WGS) entry which is preliminary data.</text>
</comment>
<dbReference type="EMBL" id="MU253771">
    <property type="protein sequence ID" value="KAG9247465.1"/>
    <property type="molecule type" value="Genomic_DNA"/>
</dbReference>
<organism evidence="2 3">
    <name type="scientific">Calycina marina</name>
    <dbReference type="NCBI Taxonomy" id="1763456"/>
    <lineage>
        <taxon>Eukaryota</taxon>
        <taxon>Fungi</taxon>
        <taxon>Dikarya</taxon>
        <taxon>Ascomycota</taxon>
        <taxon>Pezizomycotina</taxon>
        <taxon>Leotiomycetes</taxon>
        <taxon>Helotiales</taxon>
        <taxon>Pezizellaceae</taxon>
        <taxon>Calycina</taxon>
    </lineage>
</organism>
<evidence type="ECO:0000256" key="1">
    <source>
        <dbReference type="ARBA" id="ARBA00034127"/>
    </source>
</evidence>
<dbReference type="Proteomes" id="UP000887226">
    <property type="component" value="Unassembled WGS sequence"/>
</dbReference>
<reference evidence="2" key="1">
    <citation type="journal article" date="2021" name="IMA Fungus">
        <title>Genomic characterization of three marine fungi, including Emericellopsis atlantica sp. nov. with signatures of a generalist lifestyle and marine biomass degradation.</title>
        <authorList>
            <person name="Hagestad O.C."/>
            <person name="Hou L."/>
            <person name="Andersen J.H."/>
            <person name="Hansen E.H."/>
            <person name="Altermark B."/>
            <person name="Li C."/>
            <person name="Kuhnert E."/>
            <person name="Cox R.J."/>
            <person name="Crous P.W."/>
            <person name="Spatafora J.W."/>
            <person name="Lail K."/>
            <person name="Amirebrahimi M."/>
            <person name="Lipzen A."/>
            <person name="Pangilinan J."/>
            <person name="Andreopoulos W."/>
            <person name="Hayes R.D."/>
            <person name="Ng V."/>
            <person name="Grigoriev I.V."/>
            <person name="Jackson S.A."/>
            <person name="Sutton T.D.S."/>
            <person name="Dobson A.D.W."/>
            <person name="Rama T."/>
        </authorList>
    </citation>
    <scope>NUCLEOTIDE SEQUENCE</scope>
    <source>
        <strain evidence="2">TRa3180A</strain>
    </source>
</reference>
<dbReference type="PANTHER" id="PTHR13349">
    <property type="entry name" value="TRANSLATION MACHINERY-ASSOCIATED PROTEIN 16"/>
    <property type="match status" value="1"/>
</dbReference>
<evidence type="ECO:0000313" key="2">
    <source>
        <dbReference type="EMBL" id="KAG9247465.1"/>
    </source>
</evidence>
<gene>
    <name evidence="2" type="ORF">BJ878DRAFT_176927</name>
</gene>
<name>A0A9P7Z8S6_9HELO</name>
<sequence length="180" mass="20931">MPKSVAKTRKKISKKKGNNITALHENSRDVQRLKRAEMRDHKLVRVASARRKHDQPLVVRAAYFQEAVRANDQKPLELSAIQNLIHDFVHQHDEDYSMMKKERRAGRPASTREDMLKMKIAADEKEYENGFYMPDLADTDNVIYLDRWEGTYTYLSSLKWVLVSRSGEVKVTKFPPKGEA</sequence>
<dbReference type="PANTHER" id="PTHR13349:SF2">
    <property type="entry name" value="TRANSLATION MACHINERY-ASSOCIATED PROTEIN 16"/>
    <property type="match status" value="1"/>
</dbReference>
<comment type="similarity">
    <text evidence="1">Belongs to the TMA16 family.</text>
</comment>
<dbReference type="OrthoDB" id="270284at2759"/>
<accession>A0A9P7Z8S6</accession>
<dbReference type="InterPro" id="IPR021346">
    <property type="entry name" value="Tma16"/>
</dbReference>
<proteinExistence type="inferred from homology"/>